<accession>N6UAR0</accession>
<dbReference type="Proteomes" id="UP000012429">
    <property type="component" value="Unassembled WGS sequence"/>
</dbReference>
<evidence type="ECO:0000256" key="1">
    <source>
        <dbReference type="SAM" id="MobiDB-lite"/>
    </source>
</evidence>
<feature type="compositionally biased region" description="Polar residues" evidence="1">
    <location>
        <begin position="1"/>
        <end position="12"/>
    </location>
</feature>
<keyword evidence="3" id="KW-1185">Reference proteome</keyword>
<gene>
    <name evidence="2" type="ORF">RHSP_25532</name>
</gene>
<proteinExistence type="predicted"/>
<name>N6UAR0_9HYPH</name>
<organism evidence="2 3">
    <name type="scientific">Rhizobium freirei PRF 81</name>
    <dbReference type="NCBI Taxonomy" id="363754"/>
    <lineage>
        <taxon>Bacteria</taxon>
        <taxon>Pseudomonadati</taxon>
        <taxon>Pseudomonadota</taxon>
        <taxon>Alphaproteobacteria</taxon>
        <taxon>Hyphomicrobiales</taxon>
        <taxon>Rhizobiaceae</taxon>
        <taxon>Rhizobium/Agrobacterium group</taxon>
        <taxon>Rhizobium</taxon>
    </lineage>
</organism>
<sequence>MLQLPLRQNVSDPSEEIRNTKQMCGYPPPRRGFGGTIVAAPADHRKSLQPAEAGDIGAGGEYGDLCIPAAFDGDIPGEGHDGQRLHDSLGSTARDEIACRRTLGTEKATADNVPLPAARHRAKAVPAMIDELDQIGRGCGLFGCHGAIEEIPAQSHIIFYDDGYFVAAGQKLAQGHQVAAVAAVFTGQDGSAMPPLKARVVDIDPLRPGDKRAVDAIDALEPEIEFAALPLNFRQPIRRSVDVDQIDWYGLSRLKRGFGECSYGHRAHLSFSGDANRSASI</sequence>
<dbReference type="PATRIC" id="fig|363754.4.peg.2648"/>
<evidence type="ECO:0000313" key="3">
    <source>
        <dbReference type="Proteomes" id="UP000012429"/>
    </source>
</evidence>
<evidence type="ECO:0000313" key="2">
    <source>
        <dbReference type="EMBL" id="ENN87283.1"/>
    </source>
</evidence>
<dbReference type="STRING" id="363754.RHSP_25532"/>
<dbReference type="AlphaFoldDB" id="N6UAR0"/>
<comment type="caution">
    <text evidence="2">The sequence shown here is derived from an EMBL/GenBank/DDBJ whole genome shotgun (WGS) entry which is preliminary data.</text>
</comment>
<feature type="region of interest" description="Disordered" evidence="1">
    <location>
        <begin position="1"/>
        <end position="29"/>
    </location>
</feature>
<dbReference type="EMBL" id="AQHN01000056">
    <property type="protein sequence ID" value="ENN87283.1"/>
    <property type="molecule type" value="Genomic_DNA"/>
</dbReference>
<reference evidence="2 3" key="1">
    <citation type="journal article" date="2012" name="BMC Genomics">
        <title>Genomic basis of broad host range and environmental adaptability of Rhizobium tropici CIAT 899 and Rhizobium sp. PRF 81 which are used in inoculants for common bean (Phaseolus vulgaris L.).</title>
        <authorList>
            <person name="Ormeno-Orrillo E."/>
            <person name="Menna P."/>
            <person name="Almeida L.G."/>
            <person name="Ollero F.J."/>
            <person name="Nicolas M.F."/>
            <person name="Pains Rodrigues E."/>
            <person name="Shigueyoshi Nakatani A."/>
            <person name="Silva Batista J.S."/>
            <person name="Oliveira Chueire L.M."/>
            <person name="Souza R.C."/>
            <person name="Ribeiro Vasconcelos A.T."/>
            <person name="Megias M."/>
            <person name="Hungria M."/>
            <person name="Martinez-Romero E."/>
        </authorList>
    </citation>
    <scope>NUCLEOTIDE SEQUENCE [LARGE SCALE GENOMIC DNA]</scope>
    <source>
        <strain evidence="2 3">PRF 81</strain>
    </source>
</reference>
<protein>
    <submittedName>
        <fullName evidence="2">Uncharacterized protein</fullName>
    </submittedName>
</protein>